<dbReference type="PANTHER" id="PTHR12059:SF5">
    <property type="entry name" value="LARGE RIBOSOMAL SUBUNIT PROTEIN UL23M"/>
    <property type="match status" value="1"/>
</dbReference>
<protein>
    <recommendedName>
        <fullName evidence="4">Large ribosomal subunit protein uL23m</fullName>
    </recommendedName>
</protein>
<evidence type="ECO:0000256" key="3">
    <source>
        <dbReference type="ARBA" id="ARBA00023274"/>
    </source>
</evidence>
<evidence type="ECO:0000256" key="4">
    <source>
        <dbReference type="ARBA" id="ARBA00039977"/>
    </source>
</evidence>
<keyword evidence="2" id="KW-0689">Ribosomal protein</keyword>
<dbReference type="SUPFAM" id="SSF54189">
    <property type="entry name" value="Ribosomal proteins S24e, L23 and L15e"/>
    <property type="match status" value="1"/>
</dbReference>
<dbReference type="STRING" id="253628.A0A0D1Z149"/>
<dbReference type="Gene3D" id="3.30.70.330">
    <property type="match status" value="1"/>
</dbReference>
<dbReference type="PANTHER" id="PTHR12059">
    <property type="entry name" value="RIBOSOMAL PROTEIN L23-RELATED"/>
    <property type="match status" value="1"/>
</dbReference>
<dbReference type="InParanoid" id="A0A0D1Z149"/>
<dbReference type="GO" id="GO:0005762">
    <property type="term" value="C:mitochondrial large ribosomal subunit"/>
    <property type="evidence" value="ECO:0007669"/>
    <property type="project" value="TreeGrafter"/>
</dbReference>
<proteinExistence type="inferred from homology"/>
<dbReference type="InterPro" id="IPR012678">
    <property type="entry name" value="Ribosomal_uL23/eL15/eS24_sf"/>
</dbReference>
<accession>A0A0D1Z149</accession>
<dbReference type="InterPro" id="IPR012677">
    <property type="entry name" value="Nucleotide-bd_a/b_plait_sf"/>
</dbReference>
<dbReference type="Proteomes" id="UP000053259">
    <property type="component" value="Unassembled WGS sequence"/>
</dbReference>
<organism evidence="6 7">
    <name type="scientific">Verruconis gallopava</name>
    <dbReference type="NCBI Taxonomy" id="253628"/>
    <lineage>
        <taxon>Eukaryota</taxon>
        <taxon>Fungi</taxon>
        <taxon>Dikarya</taxon>
        <taxon>Ascomycota</taxon>
        <taxon>Pezizomycotina</taxon>
        <taxon>Dothideomycetes</taxon>
        <taxon>Pleosporomycetidae</taxon>
        <taxon>Venturiales</taxon>
        <taxon>Sympoventuriaceae</taxon>
        <taxon>Verruconis</taxon>
    </lineage>
</organism>
<dbReference type="VEuPathDB" id="FungiDB:PV09_02392"/>
<dbReference type="AlphaFoldDB" id="A0A0D1Z149"/>
<feature type="compositionally biased region" description="Basic and acidic residues" evidence="5">
    <location>
        <begin position="155"/>
        <end position="174"/>
    </location>
</feature>
<keyword evidence="3" id="KW-0687">Ribonucleoprotein</keyword>
<dbReference type="GO" id="GO:0032543">
    <property type="term" value="P:mitochondrial translation"/>
    <property type="evidence" value="ECO:0007669"/>
    <property type="project" value="TreeGrafter"/>
</dbReference>
<dbReference type="OrthoDB" id="275582at2759"/>
<dbReference type="HOGENOM" id="CLU_086423_2_0_1"/>
<evidence type="ECO:0000313" key="6">
    <source>
        <dbReference type="EMBL" id="KIW06687.1"/>
    </source>
</evidence>
<name>A0A0D1Z149_9PEZI</name>
<gene>
    <name evidence="6" type="ORF">PV09_02392</name>
</gene>
<evidence type="ECO:0000313" key="7">
    <source>
        <dbReference type="Proteomes" id="UP000053259"/>
    </source>
</evidence>
<reference evidence="6 7" key="1">
    <citation type="submission" date="2015-01" db="EMBL/GenBank/DDBJ databases">
        <title>The Genome Sequence of Ochroconis gallopava CBS43764.</title>
        <authorList>
            <consortium name="The Broad Institute Genomics Platform"/>
            <person name="Cuomo C."/>
            <person name="de Hoog S."/>
            <person name="Gorbushina A."/>
            <person name="Stielow B."/>
            <person name="Teixiera M."/>
            <person name="Abouelleil A."/>
            <person name="Chapman S.B."/>
            <person name="Priest M."/>
            <person name="Young S.K."/>
            <person name="Wortman J."/>
            <person name="Nusbaum C."/>
            <person name="Birren B."/>
        </authorList>
    </citation>
    <scope>NUCLEOTIDE SEQUENCE [LARGE SCALE GENOMIC DNA]</scope>
    <source>
        <strain evidence="6 7">CBS 43764</strain>
    </source>
</reference>
<evidence type="ECO:0000256" key="1">
    <source>
        <dbReference type="ARBA" id="ARBA00006700"/>
    </source>
</evidence>
<dbReference type="RefSeq" id="XP_016216556.1">
    <property type="nucleotide sequence ID" value="XM_016355420.1"/>
</dbReference>
<evidence type="ECO:0000256" key="2">
    <source>
        <dbReference type="ARBA" id="ARBA00022980"/>
    </source>
</evidence>
<dbReference type="InterPro" id="IPR013025">
    <property type="entry name" value="Ribosomal_uL23-like"/>
</dbReference>
<dbReference type="GO" id="GO:0003735">
    <property type="term" value="F:structural constituent of ribosome"/>
    <property type="evidence" value="ECO:0007669"/>
    <property type="project" value="InterPro"/>
</dbReference>
<evidence type="ECO:0000256" key="5">
    <source>
        <dbReference type="SAM" id="MobiDB-lite"/>
    </source>
</evidence>
<dbReference type="EMBL" id="KN847534">
    <property type="protein sequence ID" value="KIW06687.1"/>
    <property type="molecule type" value="Genomic_DNA"/>
</dbReference>
<feature type="region of interest" description="Disordered" evidence="5">
    <location>
        <begin position="148"/>
        <end position="179"/>
    </location>
</feature>
<comment type="similarity">
    <text evidence="1">Belongs to the universal ribosomal protein uL23 family.</text>
</comment>
<keyword evidence="7" id="KW-1185">Reference proteome</keyword>
<dbReference type="GeneID" id="27310365"/>
<sequence>MAANALKPHFPVGKRQISFPKFTVTMIKSALPPNYARFIVPLSFNKLDLRDYLFHVYNVRTLHIRSAIIQGKAFKNEHQRLVRGPATKYMTAQLLEPFVWPEEPWVKQGIAEEDWDGFQRGMQEASEEAERGDETVINYDRTLRRIRDKMKPKREHREKLEEQARRLLSGEEKWQSTSMAMGREEFWSRKTSSKAR</sequence>